<organism evidence="1 2">
    <name type="scientific">Aliikangiella maris</name>
    <dbReference type="NCBI Taxonomy" id="3162458"/>
    <lineage>
        <taxon>Bacteria</taxon>
        <taxon>Pseudomonadati</taxon>
        <taxon>Pseudomonadota</taxon>
        <taxon>Gammaproteobacteria</taxon>
        <taxon>Oceanospirillales</taxon>
        <taxon>Pleioneaceae</taxon>
        <taxon>Aliikangiella</taxon>
    </lineage>
</organism>
<keyword evidence="2" id="KW-1185">Reference proteome</keyword>
<dbReference type="Gene3D" id="2.170.130.10">
    <property type="entry name" value="TonB-dependent receptor, plug domain"/>
    <property type="match status" value="1"/>
</dbReference>
<comment type="caution">
    <text evidence="1">The sequence shown here is derived from an EMBL/GenBank/DDBJ whole genome shotgun (WGS) entry which is preliminary data.</text>
</comment>
<dbReference type="PROSITE" id="PS52016">
    <property type="entry name" value="TONB_DEPENDENT_REC_3"/>
    <property type="match status" value="1"/>
</dbReference>
<proteinExistence type="predicted"/>
<accession>A0ABV2BRG9</accession>
<evidence type="ECO:0000313" key="2">
    <source>
        <dbReference type="Proteomes" id="UP001548189"/>
    </source>
</evidence>
<dbReference type="PANTHER" id="PTHR47234">
    <property type="match status" value="1"/>
</dbReference>
<keyword evidence="1" id="KW-0675">Receptor</keyword>
<dbReference type="InterPro" id="IPR036942">
    <property type="entry name" value="Beta-barrel_TonB_sf"/>
</dbReference>
<dbReference type="PANTHER" id="PTHR47234:SF3">
    <property type="entry name" value="SECRETIN_TONB SHORT N-TERMINAL DOMAIN-CONTAINING PROTEIN"/>
    <property type="match status" value="1"/>
</dbReference>
<dbReference type="InterPro" id="IPR000531">
    <property type="entry name" value="Beta-barrel_TonB"/>
</dbReference>
<dbReference type="Gene3D" id="2.40.170.20">
    <property type="entry name" value="TonB-dependent receptor, beta-barrel domain"/>
    <property type="match status" value="1"/>
</dbReference>
<protein>
    <submittedName>
        <fullName evidence="1">TonB-dependent receptor</fullName>
    </submittedName>
</protein>
<dbReference type="EMBL" id="JBEVCJ010000004">
    <property type="protein sequence ID" value="MET1254522.1"/>
    <property type="molecule type" value="Genomic_DNA"/>
</dbReference>
<dbReference type="InterPro" id="IPR012910">
    <property type="entry name" value="Plug_dom"/>
</dbReference>
<gene>
    <name evidence="1" type="ORF">ABVT43_05225</name>
</gene>
<reference evidence="1 2" key="1">
    <citation type="submission" date="2024-06" db="EMBL/GenBank/DDBJ databases">
        <authorList>
            <person name="Li F."/>
        </authorList>
    </citation>
    <scope>NUCLEOTIDE SEQUENCE [LARGE SCALE GENOMIC DNA]</scope>
    <source>
        <strain evidence="1 2">GXAS 311</strain>
    </source>
</reference>
<name>A0ABV2BRG9_9GAMM</name>
<dbReference type="Pfam" id="PF00593">
    <property type="entry name" value="TonB_dep_Rec_b-barrel"/>
    <property type="match status" value="1"/>
</dbReference>
<dbReference type="Pfam" id="PF07715">
    <property type="entry name" value="Plug"/>
    <property type="match status" value="1"/>
</dbReference>
<dbReference type="SUPFAM" id="SSF56935">
    <property type="entry name" value="Porins"/>
    <property type="match status" value="1"/>
</dbReference>
<dbReference type="InterPro" id="IPR037066">
    <property type="entry name" value="Plug_dom_sf"/>
</dbReference>
<dbReference type="Proteomes" id="UP001548189">
    <property type="component" value="Unassembled WGS sequence"/>
</dbReference>
<evidence type="ECO:0000313" key="1">
    <source>
        <dbReference type="EMBL" id="MET1254522.1"/>
    </source>
</evidence>
<dbReference type="InterPro" id="IPR039426">
    <property type="entry name" value="TonB-dep_rcpt-like"/>
</dbReference>
<dbReference type="CDD" id="cd01347">
    <property type="entry name" value="ligand_gated_channel"/>
    <property type="match status" value="1"/>
</dbReference>
<sequence length="878" mass="94824">MANNFKKCSLFLAMGMALSSPTLYAAEEQRSDSDEEATKMVIVGSRAAPRSISDSPVPVDVISAEEITASGTSDMTSLLASVAPSFTVNEQPISDAATMVRPANLRGLSPDSTLILVNGKRRHRSAVITFIGGGIADGSQGPDISAIPSTALKQVEVLRDGASAQYGSDAIAGVINFVLKDNADGGEFTVKSGEFSEGDGKALLFSGNVGMPFTERGFANFSFEYNDREATSRSVQRDDAAGLITAGNLAVQNPAQIWGMPEVKDDYKLFVNIGLDLGNNKEAYLWGNYSQREVDGGFYYRNPQTRSGVFQGPRLVNGVWISRPGDDDPTRQALWDDATPSILTGDLTPGATDNSNCPRVMVVDGLVDEAALASLAGANCFAFNSLFPGGFTPRFGGQVVDTSITMGTKGEYSGGMNYDISMSLGRSAVDFAIRNTINPSLGPDTPTDFYPGSYVQLEKALNYDVSKEFETSSLAGMTFSAGFEWREDSFEVKPGEQASFEVGPLAAQGFGIGSNGFPGFQPRAAGVFTRRNIGFYADLETYFTDEFMMEFAVRYEDFSDFGSTFDGKISGHFQATETFAIRGSASTGFRAPTVGQSNVINVTTAFGANGLEDQATLPPTNPIAIQKGGEPLTPEESTAFTLGAVFDLDDLFITLDYFNIEVEDRISQTSPLDLTQTDIDALLALGVNDATSFTSVRYFTNDFDTTTEGFDLVVSYSADMWGGKTDFNLALNHTETTVDRFSPDIISNVKVELLERGVPEDRATLTMNHSQDSWNLLTRISYYGEYYEDHLESEAFPIYPGTEVSVDMELGYKVTDDLKFSIGANNLFDETPDSLEDVYIDGDVSKGSYAGVAGAQYALKSPLGFNGRFVYLKANYTF</sequence>